<feature type="domain" description="Helix-turn-helix" evidence="1">
    <location>
        <begin position="4"/>
        <end position="49"/>
    </location>
</feature>
<comment type="caution">
    <text evidence="2">The sequence shown here is derived from an EMBL/GenBank/DDBJ whole genome shotgun (WGS) entry which is preliminary data.</text>
</comment>
<dbReference type="InterPro" id="IPR041657">
    <property type="entry name" value="HTH_17"/>
</dbReference>
<name>A0A931BYT5_9ACTN</name>
<dbReference type="SUPFAM" id="SSF46955">
    <property type="entry name" value="Putative DNA-binding domain"/>
    <property type="match status" value="1"/>
</dbReference>
<proteinExistence type="predicted"/>
<protein>
    <submittedName>
        <fullName evidence="2">Helix-turn-helix domain-containing protein</fullName>
    </submittedName>
</protein>
<evidence type="ECO:0000259" key="1">
    <source>
        <dbReference type="Pfam" id="PF12728"/>
    </source>
</evidence>
<dbReference type="NCBIfam" id="TIGR01764">
    <property type="entry name" value="excise"/>
    <property type="match status" value="1"/>
</dbReference>
<organism evidence="2 3">
    <name type="scientific">Actinoplanes aureus</name>
    <dbReference type="NCBI Taxonomy" id="2792083"/>
    <lineage>
        <taxon>Bacteria</taxon>
        <taxon>Bacillati</taxon>
        <taxon>Actinomycetota</taxon>
        <taxon>Actinomycetes</taxon>
        <taxon>Micromonosporales</taxon>
        <taxon>Micromonosporaceae</taxon>
        <taxon>Actinoplanes</taxon>
    </lineage>
</organism>
<accession>A0A931BYT5</accession>
<dbReference type="InterPro" id="IPR010093">
    <property type="entry name" value="SinI_DNA-bd"/>
</dbReference>
<reference evidence="2" key="1">
    <citation type="submission" date="2020-11" db="EMBL/GenBank/DDBJ databases">
        <title>Isolation and identification of active actinomycetes.</title>
        <authorList>
            <person name="Sun X."/>
        </authorList>
    </citation>
    <scope>NUCLEOTIDE SEQUENCE</scope>
    <source>
        <strain evidence="2">NEAU-A11</strain>
    </source>
</reference>
<dbReference type="EMBL" id="JADQTO010000001">
    <property type="protein sequence ID" value="MBG0560034.1"/>
    <property type="molecule type" value="Genomic_DNA"/>
</dbReference>
<dbReference type="AlphaFoldDB" id="A0A931BYT5"/>
<keyword evidence="3" id="KW-1185">Reference proteome</keyword>
<dbReference type="GO" id="GO:0003677">
    <property type="term" value="F:DNA binding"/>
    <property type="evidence" value="ECO:0007669"/>
    <property type="project" value="InterPro"/>
</dbReference>
<evidence type="ECO:0000313" key="3">
    <source>
        <dbReference type="Proteomes" id="UP000598146"/>
    </source>
</evidence>
<dbReference type="Proteomes" id="UP000598146">
    <property type="component" value="Unassembled WGS sequence"/>
</dbReference>
<sequence>MRELFSAEEVAELLGLHVKTVRAHVRSGRIKAVRVGRRYRIPRSSLAALTAEAGNPAEPAPVEVSSVVRIAGVDFFRAERFDALIQAAIAAPAGAPHVQTIHDRERATLTVVIVGTPRATAELLQVIENFAEAP</sequence>
<evidence type="ECO:0000313" key="2">
    <source>
        <dbReference type="EMBL" id="MBG0560034.1"/>
    </source>
</evidence>
<gene>
    <name evidence="2" type="ORF">I4J89_00925</name>
</gene>
<dbReference type="RefSeq" id="WP_196411850.1">
    <property type="nucleotide sequence ID" value="NZ_JADQTO010000001.1"/>
</dbReference>
<dbReference type="Pfam" id="PF12728">
    <property type="entry name" value="HTH_17"/>
    <property type="match status" value="1"/>
</dbReference>
<dbReference type="InterPro" id="IPR009061">
    <property type="entry name" value="DNA-bd_dom_put_sf"/>
</dbReference>